<feature type="region of interest" description="Disordered" evidence="2">
    <location>
        <begin position="67"/>
        <end position="103"/>
    </location>
</feature>
<dbReference type="EMBL" id="JAIWYP010000004">
    <property type="protein sequence ID" value="KAH3835160.1"/>
    <property type="molecule type" value="Genomic_DNA"/>
</dbReference>
<evidence type="ECO:0000256" key="1">
    <source>
        <dbReference type="SAM" id="Coils"/>
    </source>
</evidence>
<comment type="caution">
    <text evidence="3">The sequence shown here is derived from an EMBL/GenBank/DDBJ whole genome shotgun (WGS) entry which is preliminary data.</text>
</comment>
<evidence type="ECO:0000313" key="4">
    <source>
        <dbReference type="Proteomes" id="UP000828390"/>
    </source>
</evidence>
<keyword evidence="1" id="KW-0175">Coiled coil</keyword>
<organism evidence="3 4">
    <name type="scientific">Dreissena polymorpha</name>
    <name type="common">Zebra mussel</name>
    <name type="synonym">Mytilus polymorpha</name>
    <dbReference type="NCBI Taxonomy" id="45954"/>
    <lineage>
        <taxon>Eukaryota</taxon>
        <taxon>Metazoa</taxon>
        <taxon>Spiralia</taxon>
        <taxon>Lophotrochozoa</taxon>
        <taxon>Mollusca</taxon>
        <taxon>Bivalvia</taxon>
        <taxon>Autobranchia</taxon>
        <taxon>Heteroconchia</taxon>
        <taxon>Euheterodonta</taxon>
        <taxon>Imparidentia</taxon>
        <taxon>Neoheterodontei</taxon>
        <taxon>Myida</taxon>
        <taxon>Dreissenoidea</taxon>
        <taxon>Dreissenidae</taxon>
        <taxon>Dreissena</taxon>
    </lineage>
</organism>
<reference evidence="3" key="2">
    <citation type="submission" date="2020-11" db="EMBL/GenBank/DDBJ databases">
        <authorList>
            <person name="McCartney M.A."/>
            <person name="Auch B."/>
            <person name="Kono T."/>
            <person name="Mallez S."/>
            <person name="Becker A."/>
            <person name="Gohl D.M."/>
            <person name="Silverstein K.A.T."/>
            <person name="Koren S."/>
            <person name="Bechman K.B."/>
            <person name="Herman A."/>
            <person name="Abrahante J.E."/>
            <person name="Garbe J."/>
        </authorList>
    </citation>
    <scope>NUCLEOTIDE SEQUENCE</scope>
    <source>
        <strain evidence="3">Duluth1</strain>
        <tissue evidence="3">Whole animal</tissue>
    </source>
</reference>
<feature type="compositionally biased region" description="Basic and acidic residues" evidence="2">
    <location>
        <begin position="67"/>
        <end position="94"/>
    </location>
</feature>
<feature type="coiled-coil region" evidence="1">
    <location>
        <begin position="239"/>
        <end position="307"/>
    </location>
</feature>
<name>A0A9D4K8N0_DREPO</name>
<evidence type="ECO:0000256" key="2">
    <source>
        <dbReference type="SAM" id="MobiDB-lite"/>
    </source>
</evidence>
<protein>
    <submittedName>
        <fullName evidence="3">Uncharacterized protein</fullName>
    </submittedName>
</protein>
<proteinExistence type="predicted"/>
<reference evidence="3" key="1">
    <citation type="journal article" date="2019" name="bioRxiv">
        <title>The Genome of the Zebra Mussel, Dreissena polymorpha: A Resource for Invasive Species Research.</title>
        <authorList>
            <person name="McCartney M.A."/>
            <person name="Auch B."/>
            <person name="Kono T."/>
            <person name="Mallez S."/>
            <person name="Zhang Y."/>
            <person name="Obille A."/>
            <person name="Becker A."/>
            <person name="Abrahante J.E."/>
            <person name="Garbe J."/>
            <person name="Badalamenti J.P."/>
            <person name="Herman A."/>
            <person name="Mangelson H."/>
            <person name="Liachko I."/>
            <person name="Sullivan S."/>
            <person name="Sone E.D."/>
            <person name="Koren S."/>
            <person name="Silverstein K.A.T."/>
            <person name="Beckman K.B."/>
            <person name="Gohl D.M."/>
        </authorList>
    </citation>
    <scope>NUCLEOTIDE SEQUENCE</scope>
    <source>
        <strain evidence="3">Duluth1</strain>
        <tissue evidence="3">Whole animal</tissue>
    </source>
</reference>
<sequence>MDNIHLTEREKRIQWREELKAEIAQSEREIQERRNENRLEQIKQRDRDIVMLQLQELQRQRNELIEKRRQTRHEKDEQHRVVEEQRTELRDKPLRTQSRTSDFESQRLKETVINIEYKDVELKGACGHTNFHPDIEEIEFKENRYTERTYADRSPITIDEYGYVDRIVPMSKELDHCEYFDHSSAVSNDTVDKELEWLRGKEIKHKAEHRANSEDRIKMEGELDRTYSHQITNKRNKSHTDYKIEIENLQKQIDSMKVEEGEAIRKIQIKEQLRETKHQDMLREKQRQKDKDTLRALKQEKYELEQSLLEKQSVLSSLDEELIDYGKERNKPQDSKTNEIKQGFMIKQGCQLALILNPENHPRIRGTESKEF</sequence>
<dbReference type="Proteomes" id="UP000828390">
    <property type="component" value="Unassembled WGS sequence"/>
</dbReference>
<gene>
    <name evidence="3" type="ORF">DPMN_108506</name>
</gene>
<accession>A0A9D4K8N0</accession>
<keyword evidence="4" id="KW-1185">Reference proteome</keyword>
<evidence type="ECO:0000313" key="3">
    <source>
        <dbReference type="EMBL" id="KAH3835160.1"/>
    </source>
</evidence>
<dbReference type="AlphaFoldDB" id="A0A9D4K8N0"/>